<dbReference type="Proteomes" id="UP001220324">
    <property type="component" value="Unassembled WGS sequence"/>
</dbReference>
<name>A0AAD6GLD7_9EURO</name>
<dbReference type="Pfam" id="PF24539">
    <property type="entry name" value="DUF7600"/>
    <property type="match status" value="1"/>
</dbReference>
<protein>
    <recommendedName>
        <fullName evidence="1">DUF7600 domain-containing protein</fullName>
    </recommendedName>
</protein>
<evidence type="ECO:0000259" key="1">
    <source>
        <dbReference type="Pfam" id="PF24539"/>
    </source>
</evidence>
<keyword evidence="3" id="KW-1185">Reference proteome</keyword>
<evidence type="ECO:0000313" key="2">
    <source>
        <dbReference type="EMBL" id="KAJ5556955.1"/>
    </source>
</evidence>
<dbReference type="AlphaFoldDB" id="A0AAD6GLD7"/>
<organism evidence="2 3">
    <name type="scientific">Penicillium frequentans</name>
    <dbReference type="NCBI Taxonomy" id="3151616"/>
    <lineage>
        <taxon>Eukaryota</taxon>
        <taxon>Fungi</taxon>
        <taxon>Dikarya</taxon>
        <taxon>Ascomycota</taxon>
        <taxon>Pezizomycotina</taxon>
        <taxon>Eurotiomycetes</taxon>
        <taxon>Eurotiomycetidae</taxon>
        <taxon>Eurotiales</taxon>
        <taxon>Aspergillaceae</taxon>
        <taxon>Penicillium</taxon>
    </lineage>
</organism>
<sequence length="177" mass="19467">MIGAPLTTSPESNSRLDGLLWERAVGKVQCDRPYNFSTTPVPLGNDICKRCRGVHNLLPPQMITISGQLLEIDVSVLAEDEHSFITGFKLVYGEKMSSINFGYQVPQKQIKIDLRGHQLRGFEAFAGEGGIQAIRPIFDQKYEISHSMIGKPNTTCQAVLLAPDGELKAFAGDFDVS</sequence>
<gene>
    <name evidence="2" type="ORF">N7494_000870</name>
</gene>
<comment type="caution">
    <text evidence="2">The sequence shown here is derived from an EMBL/GenBank/DDBJ whole genome shotgun (WGS) entry which is preliminary data.</text>
</comment>
<dbReference type="InterPro" id="IPR056021">
    <property type="entry name" value="DUF7600"/>
</dbReference>
<reference evidence="2 3" key="1">
    <citation type="journal article" date="2023" name="IMA Fungus">
        <title>Comparative genomic study of the Penicillium genus elucidates a diverse pangenome and 15 lateral gene transfer events.</title>
        <authorList>
            <person name="Petersen C."/>
            <person name="Sorensen T."/>
            <person name="Nielsen M.R."/>
            <person name="Sondergaard T.E."/>
            <person name="Sorensen J.L."/>
            <person name="Fitzpatrick D.A."/>
            <person name="Frisvad J.C."/>
            <person name="Nielsen K.L."/>
        </authorList>
    </citation>
    <scope>NUCLEOTIDE SEQUENCE [LARGE SCALE GENOMIC DNA]</scope>
    <source>
        <strain evidence="2 3">IBT 35679</strain>
    </source>
</reference>
<feature type="domain" description="DUF7600" evidence="1">
    <location>
        <begin position="56"/>
        <end position="175"/>
    </location>
</feature>
<dbReference type="EMBL" id="JAQIZZ010000001">
    <property type="protein sequence ID" value="KAJ5556955.1"/>
    <property type="molecule type" value="Genomic_DNA"/>
</dbReference>
<evidence type="ECO:0000313" key="3">
    <source>
        <dbReference type="Proteomes" id="UP001220324"/>
    </source>
</evidence>
<proteinExistence type="predicted"/>
<accession>A0AAD6GLD7</accession>